<organism evidence="2 3">
    <name type="scientific">Botrimarina mediterranea</name>
    <dbReference type="NCBI Taxonomy" id="2528022"/>
    <lineage>
        <taxon>Bacteria</taxon>
        <taxon>Pseudomonadati</taxon>
        <taxon>Planctomycetota</taxon>
        <taxon>Planctomycetia</taxon>
        <taxon>Pirellulales</taxon>
        <taxon>Lacipirellulaceae</taxon>
        <taxon>Botrimarina</taxon>
    </lineage>
</organism>
<evidence type="ECO:0000313" key="2">
    <source>
        <dbReference type="EMBL" id="QDV74215.1"/>
    </source>
</evidence>
<dbReference type="AlphaFoldDB" id="A0A518K8U8"/>
<dbReference type="Proteomes" id="UP000316426">
    <property type="component" value="Chromosome"/>
</dbReference>
<keyword evidence="3" id="KW-1185">Reference proteome</keyword>
<feature type="region of interest" description="Disordered" evidence="1">
    <location>
        <begin position="220"/>
        <end position="243"/>
    </location>
</feature>
<accession>A0A518K8U8</accession>
<evidence type="ECO:0008006" key="4">
    <source>
        <dbReference type="Google" id="ProtNLM"/>
    </source>
</evidence>
<evidence type="ECO:0000256" key="1">
    <source>
        <dbReference type="SAM" id="MobiDB-lite"/>
    </source>
</evidence>
<name>A0A518K8U8_9BACT</name>
<sequence>MSELANNHFAIGWDVGGWNCDKNPNSRDAIVILDDAAAIVGTPWRGNLREVILQSASASEWVAALFTLCRFSPPERSCRVTLGIDAALAFPVAFIDLVTKGLAAEPSKVSSQNGYLFRYTERRLAMEGFPPLSPIKDMIGSQATKAMHTAAKFTRPTGVTGVWSDGGGLTLFETYPTVCRRAPLVCELTSRHEVIEQEDIRDAFVCAAVAHLYAHTPTAMEHPTPEAPRAEGWIWRPTPAAKA</sequence>
<dbReference type="RefSeq" id="WP_145112426.1">
    <property type="nucleotide sequence ID" value="NZ_CP036349.1"/>
</dbReference>
<dbReference type="KEGG" id="bmei:Spa11_24150"/>
<gene>
    <name evidence="2" type="ORF">Spa11_24150</name>
</gene>
<protein>
    <recommendedName>
        <fullName evidence="4">DUF429 domain-containing protein</fullName>
    </recommendedName>
</protein>
<proteinExistence type="predicted"/>
<reference evidence="2 3" key="1">
    <citation type="submission" date="2019-02" db="EMBL/GenBank/DDBJ databases">
        <title>Deep-cultivation of Planctomycetes and their phenomic and genomic characterization uncovers novel biology.</title>
        <authorList>
            <person name="Wiegand S."/>
            <person name="Jogler M."/>
            <person name="Boedeker C."/>
            <person name="Pinto D."/>
            <person name="Vollmers J."/>
            <person name="Rivas-Marin E."/>
            <person name="Kohn T."/>
            <person name="Peeters S.H."/>
            <person name="Heuer A."/>
            <person name="Rast P."/>
            <person name="Oberbeckmann S."/>
            <person name="Bunk B."/>
            <person name="Jeske O."/>
            <person name="Meyerdierks A."/>
            <person name="Storesund J.E."/>
            <person name="Kallscheuer N."/>
            <person name="Luecker S."/>
            <person name="Lage O.M."/>
            <person name="Pohl T."/>
            <person name="Merkel B.J."/>
            <person name="Hornburger P."/>
            <person name="Mueller R.-W."/>
            <person name="Bruemmer F."/>
            <person name="Labrenz M."/>
            <person name="Spormann A.M."/>
            <person name="Op den Camp H."/>
            <person name="Overmann J."/>
            <person name="Amann R."/>
            <person name="Jetten M.S.M."/>
            <person name="Mascher T."/>
            <person name="Medema M.H."/>
            <person name="Devos D.P."/>
            <person name="Kaster A.-K."/>
            <person name="Ovreas L."/>
            <person name="Rohde M."/>
            <person name="Galperin M.Y."/>
            <person name="Jogler C."/>
        </authorList>
    </citation>
    <scope>NUCLEOTIDE SEQUENCE [LARGE SCALE GENOMIC DNA]</scope>
    <source>
        <strain evidence="2 3">Spa11</strain>
    </source>
</reference>
<dbReference type="EMBL" id="CP036349">
    <property type="protein sequence ID" value="QDV74215.1"/>
    <property type="molecule type" value="Genomic_DNA"/>
</dbReference>
<evidence type="ECO:0000313" key="3">
    <source>
        <dbReference type="Proteomes" id="UP000316426"/>
    </source>
</evidence>